<keyword evidence="12" id="KW-0066">ATP synthesis</keyword>
<keyword evidence="5" id="KW-0813">Transport</keyword>
<comment type="subunit">
    <text evidence="4">F-type ATPases have 2 components, CF(1) - the catalytic core - and CF(0) - the membrane proton channel. CF(1) has five subunits: alpha(3), beta(3), gamma(1), delta(1), epsilon(1). CF(0) has three main subunits: a, b and c.</text>
</comment>
<protein>
    <recommendedName>
        <fullName evidence="13">ATP synthase subunit a</fullName>
    </recommendedName>
</protein>
<dbReference type="GO" id="GO:0045259">
    <property type="term" value="C:proton-transporting ATP synthase complex"/>
    <property type="evidence" value="ECO:0007669"/>
    <property type="project" value="UniProtKB-KW"/>
</dbReference>
<evidence type="ECO:0000256" key="5">
    <source>
        <dbReference type="ARBA" id="ARBA00022448"/>
    </source>
</evidence>
<dbReference type="PRINTS" id="PR00123">
    <property type="entry name" value="ATPASEA"/>
</dbReference>
<evidence type="ECO:0000256" key="1">
    <source>
        <dbReference type="ARBA" id="ARBA00002070"/>
    </source>
</evidence>
<evidence type="ECO:0000256" key="8">
    <source>
        <dbReference type="ARBA" id="ARBA00022781"/>
    </source>
</evidence>
<evidence type="ECO:0000256" key="11">
    <source>
        <dbReference type="ARBA" id="ARBA00023136"/>
    </source>
</evidence>
<dbReference type="NCBIfam" id="TIGR01131">
    <property type="entry name" value="ATP_synt_6_or_A"/>
    <property type="match status" value="1"/>
</dbReference>
<organism evidence="15">
    <name type="scientific">Arescus labiatus</name>
    <dbReference type="NCBI Taxonomy" id="294769"/>
    <lineage>
        <taxon>Eukaryota</taxon>
        <taxon>Metazoa</taxon>
        <taxon>Ecdysozoa</taxon>
        <taxon>Arthropoda</taxon>
        <taxon>Hexapoda</taxon>
        <taxon>Insecta</taxon>
        <taxon>Pterygota</taxon>
        <taxon>Neoptera</taxon>
        <taxon>Endopterygota</taxon>
        <taxon>Coleoptera</taxon>
        <taxon>Polyphaga</taxon>
        <taxon>Cucujiformia</taxon>
        <taxon>Chrysomeloidea</taxon>
        <taxon>Chrysomelidae</taxon>
        <taxon>Cassidinae</taxon>
        <taxon>Arescus</taxon>
    </lineage>
</organism>
<evidence type="ECO:0000256" key="3">
    <source>
        <dbReference type="ARBA" id="ARBA00006810"/>
    </source>
</evidence>
<dbReference type="CDD" id="cd00310">
    <property type="entry name" value="ATP-synt_Fo_a_6"/>
    <property type="match status" value="1"/>
</dbReference>
<dbReference type="InterPro" id="IPR000568">
    <property type="entry name" value="ATP_synth_F0_asu"/>
</dbReference>
<dbReference type="GO" id="GO:0005743">
    <property type="term" value="C:mitochondrial inner membrane"/>
    <property type="evidence" value="ECO:0007669"/>
    <property type="project" value="UniProtKB-SubCell"/>
</dbReference>
<feature type="transmembrane region" description="Helical" evidence="14">
    <location>
        <begin position="71"/>
        <end position="93"/>
    </location>
</feature>
<accession>U3L083</accession>
<dbReference type="SUPFAM" id="SSF81336">
    <property type="entry name" value="F1F0 ATP synthase subunit A"/>
    <property type="match status" value="1"/>
</dbReference>
<evidence type="ECO:0000256" key="9">
    <source>
        <dbReference type="ARBA" id="ARBA00022989"/>
    </source>
</evidence>
<feature type="transmembrane region" description="Helical" evidence="14">
    <location>
        <begin position="129"/>
        <end position="151"/>
    </location>
</feature>
<evidence type="ECO:0000256" key="12">
    <source>
        <dbReference type="ARBA" id="ARBA00023310"/>
    </source>
</evidence>
<dbReference type="PANTHER" id="PTHR11410">
    <property type="entry name" value="ATP SYNTHASE SUBUNIT A"/>
    <property type="match status" value="1"/>
</dbReference>
<comment type="similarity">
    <text evidence="3">Belongs to the ATPase A chain family.</text>
</comment>
<evidence type="ECO:0000256" key="2">
    <source>
        <dbReference type="ARBA" id="ARBA00004141"/>
    </source>
</evidence>
<keyword evidence="9 14" id="KW-1133">Transmembrane helix</keyword>
<dbReference type="AlphaFoldDB" id="U3L083"/>
<evidence type="ECO:0000256" key="14">
    <source>
        <dbReference type="SAM" id="Phobius"/>
    </source>
</evidence>
<dbReference type="GO" id="GO:0046933">
    <property type="term" value="F:proton-transporting ATP synthase activity, rotational mechanism"/>
    <property type="evidence" value="ECO:0007669"/>
    <property type="project" value="TreeGrafter"/>
</dbReference>
<dbReference type="EMBL" id="JX220988">
    <property type="protein sequence ID" value="AFU50150.1"/>
    <property type="molecule type" value="Genomic_DNA"/>
</dbReference>
<dbReference type="Gene3D" id="1.20.120.220">
    <property type="entry name" value="ATP synthase, F0 complex, subunit A"/>
    <property type="match status" value="1"/>
</dbReference>
<dbReference type="PANTHER" id="PTHR11410:SF0">
    <property type="entry name" value="ATP SYNTHASE SUBUNIT A"/>
    <property type="match status" value="1"/>
</dbReference>
<evidence type="ECO:0000256" key="13">
    <source>
        <dbReference type="RuleBase" id="RU004450"/>
    </source>
</evidence>
<keyword evidence="15" id="KW-0496">Mitochondrion</keyword>
<dbReference type="InterPro" id="IPR023011">
    <property type="entry name" value="ATP_synth_F0_asu_AS"/>
</dbReference>
<dbReference type="Pfam" id="PF00119">
    <property type="entry name" value="ATP-synt_A"/>
    <property type="match status" value="1"/>
</dbReference>
<geneLocation type="mitochondrion" evidence="15"/>
<evidence type="ECO:0000256" key="7">
    <source>
        <dbReference type="ARBA" id="ARBA00022692"/>
    </source>
</evidence>
<evidence type="ECO:0000256" key="4">
    <source>
        <dbReference type="ARBA" id="ARBA00011648"/>
    </source>
</evidence>
<evidence type="ECO:0000313" key="15">
    <source>
        <dbReference type="EMBL" id="AFU50150.1"/>
    </source>
</evidence>
<comment type="function">
    <text evidence="1">Mitochondrial membrane ATP synthase (F(1)F(0) ATP synthase or Complex V) produces ATP from ADP in the presence of a proton gradient across the membrane which is generated by electron transport complexes of the respiratory chain. F-type ATPases consist of two structural domains, F(1) - containing the extramembraneous catalytic core and F(0) - containing the membrane proton channel, linked together by a central stalk and a peripheral stalk. During catalysis, ATP synthesis in the catalytic domain of F(1) is coupled via a rotary mechanism of the central stalk subunits to proton translocation. Key component of the proton channel; it may play a direct role in the translocation of protons across the membrane.</text>
</comment>
<evidence type="ECO:0000256" key="10">
    <source>
        <dbReference type="ARBA" id="ARBA00023065"/>
    </source>
</evidence>
<keyword evidence="6" id="KW-0138">CF(0)</keyword>
<keyword evidence="8" id="KW-0375">Hydrogen ion transport</keyword>
<keyword evidence="10" id="KW-0406">Ion transport</keyword>
<dbReference type="InterPro" id="IPR035908">
    <property type="entry name" value="F0_ATP_A_sf"/>
</dbReference>
<gene>
    <name evidence="15" type="primary">ATP6</name>
</gene>
<name>U3L083_9CUCU</name>
<keyword evidence="11 14" id="KW-0472">Membrane</keyword>
<dbReference type="InterPro" id="IPR045083">
    <property type="entry name" value="ATP_synth_F0_asu_bact/mt"/>
</dbReference>
<dbReference type="PROSITE" id="PS00449">
    <property type="entry name" value="ATPASE_A"/>
    <property type="match status" value="1"/>
</dbReference>
<sequence>MMSSLFSSFDPTTTFLSLNWMSLMLIFILIPNMYWLIPSRMNILWIKLLMKLNKEFKILLNENQNHNKNTLIFISLFSIIIMSNFFGLFPYIFTSTSHPSINLSLALPLWMSMIIFGMLKKTNLMMAHLVPQGTPILLIPFMVCIETISIIIRPGTLAIRLTANMMAGHLLMTLLGNMGNLISTYMISMLIIIQMLLLMLELAVSILQSYVFTVLSVLYCSEV</sequence>
<feature type="transmembrane region" description="Helical" evidence="14">
    <location>
        <begin position="20"/>
        <end position="37"/>
    </location>
</feature>
<proteinExistence type="inferred from homology"/>
<evidence type="ECO:0000256" key="6">
    <source>
        <dbReference type="ARBA" id="ARBA00022547"/>
    </source>
</evidence>
<keyword evidence="7 14" id="KW-0812">Transmembrane</keyword>
<reference evidence="15" key="1">
    <citation type="submission" date="2012-06" db="EMBL/GenBank/DDBJ databases">
        <title>Mitogenomics of the Coleoptera under dense taxon sampling.</title>
        <authorList>
            <person name="Timmermans M.J.T.N."/>
            <person name="Lim J."/>
            <person name="Dodsworth S."/>
            <person name="Haran J."/>
            <person name="Ahrens D."/>
            <person name="Bocak L."/>
            <person name="London A."/>
            <person name="Culverwell L."/>
            <person name="Vogler A.P."/>
        </authorList>
    </citation>
    <scope>NUCLEOTIDE SEQUENCE</scope>
</reference>
<comment type="subcellular location">
    <subcellularLocation>
        <location evidence="2">Membrane</location>
        <topology evidence="2">Multi-pass membrane protein</topology>
    </subcellularLocation>
    <subcellularLocation>
        <location evidence="13">Mitochondrion inner membrane</location>
        <topology evidence="13">Multi-pass membrane protein</topology>
    </subcellularLocation>
</comment>